<dbReference type="EMBL" id="LSNE01000003">
    <property type="protein sequence ID" value="KXI30295.1"/>
    <property type="molecule type" value="Genomic_DNA"/>
</dbReference>
<feature type="signal peptide" evidence="7">
    <location>
        <begin position="1"/>
        <end position="25"/>
    </location>
</feature>
<comment type="similarity">
    <text evidence="2 6">Belongs to the FKBP-type PPIase family.</text>
</comment>
<comment type="caution">
    <text evidence="9">The sequence shown here is derived from an EMBL/GenBank/DDBJ whole genome shotgun (WGS) entry which is preliminary data.</text>
</comment>
<evidence type="ECO:0000256" key="4">
    <source>
        <dbReference type="ARBA" id="ARBA00023235"/>
    </source>
</evidence>
<feature type="chain" id="PRO_5007469422" description="Peptidyl-prolyl cis-trans isomerase" evidence="7">
    <location>
        <begin position="26"/>
        <end position="159"/>
    </location>
</feature>
<dbReference type="PANTHER" id="PTHR43811">
    <property type="entry name" value="FKBP-TYPE PEPTIDYL-PROLYL CIS-TRANS ISOMERASE FKPA"/>
    <property type="match status" value="1"/>
</dbReference>
<name>A0A136A4X6_9ALTE</name>
<dbReference type="GO" id="GO:0003755">
    <property type="term" value="F:peptidyl-prolyl cis-trans isomerase activity"/>
    <property type="evidence" value="ECO:0007669"/>
    <property type="project" value="UniProtKB-UniRule"/>
</dbReference>
<dbReference type="PROSITE" id="PS50059">
    <property type="entry name" value="FKBP_PPIASE"/>
    <property type="match status" value="1"/>
</dbReference>
<dbReference type="PANTHER" id="PTHR43811:SF57">
    <property type="entry name" value="FKBP-TYPE PEPTIDYL-PROLYL CIS-TRANS ISOMERASE FKPA-RELATED"/>
    <property type="match status" value="1"/>
</dbReference>
<dbReference type="InterPro" id="IPR001179">
    <property type="entry name" value="PPIase_FKBP_dom"/>
</dbReference>
<evidence type="ECO:0000259" key="8">
    <source>
        <dbReference type="PROSITE" id="PS50059"/>
    </source>
</evidence>
<dbReference type="OrthoDB" id="9814548at2"/>
<evidence type="ECO:0000256" key="3">
    <source>
        <dbReference type="ARBA" id="ARBA00023110"/>
    </source>
</evidence>
<keyword evidence="4 5" id="KW-0413">Isomerase</keyword>
<dbReference type="Pfam" id="PF00254">
    <property type="entry name" value="FKBP_C"/>
    <property type="match status" value="1"/>
</dbReference>
<evidence type="ECO:0000313" key="10">
    <source>
        <dbReference type="Proteomes" id="UP000070299"/>
    </source>
</evidence>
<sequence length="159" mass="17359">MNKIFARPLIASLTMVILTSCSSTSEVCTKPGAALNQVNAQMFFIKNAKQQGVQKSPLGYQYKIVQQGKGTQHPKSGDTVLVNYITRRLDGTVIDSGIRAALPVSKVIEGWKLALSEMVVGDSWLVYVPAKLAYGCKSQPSNAGYDEALMFDMELLKIQ</sequence>
<accession>A0A136A4X6</accession>
<organism evidence="9 10">
    <name type="scientific">Paraglaciecola hydrolytica</name>
    <dbReference type="NCBI Taxonomy" id="1799789"/>
    <lineage>
        <taxon>Bacteria</taxon>
        <taxon>Pseudomonadati</taxon>
        <taxon>Pseudomonadota</taxon>
        <taxon>Gammaproteobacteria</taxon>
        <taxon>Alteromonadales</taxon>
        <taxon>Alteromonadaceae</taxon>
        <taxon>Paraglaciecola</taxon>
    </lineage>
</organism>
<keyword evidence="3 5" id="KW-0697">Rotamase</keyword>
<gene>
    <name evidence="9" type="ORF">AX660_09960</name>
</gene>
<proteinExistence type="inferred from homology"/>
<dbReference type="InterPro" id="IPR046357">
    <property type="entry name" value="PPIase_dom_sf"/>
</dbReference>
<keyword evidence="10" id="KW-1185">Reference proteome</keyword>
<evidence type="ECO:0000313" key="9">
    <source>
        <dbReference type="EMBL" id="KXI30295.1"/>
    </source>
</evidence>
<evidence type="ECO:0000256" key="7">
    <source>
        <dbReference type="SAM" id="SignalP"/>
    </source>
</evidence>
<dbReference type="EC" id="5.2.1.8" evidence="6"/>
<dbReference type="Proteomes" id="UP000070299">
    <property type="component" value="Unassembled WGS sequence"/>
</dbReference>
<protein>
    <recommendedName>
        <fullName evidence="6">Peptidyl-prolyl cis-trans isomerase</fullName>
        <ecNumber evidence="6">5.2.1.8</ecNumber>
    </recommendedName>
</protein>
<evidence type="ECO:0000256" key="1">
    <source>
        <dbReference type="ARBA" id="ARBA00000971"/>
    </source>
</evidence>
<dbReference type="RefSeq" id="WP_068374456.1">
    <property type="nucleotide sequence ID" value="NZ_LSNE01000003.1"/>
</dbReference>
<comment type="catalytic activity">
    <reaction evidence="1 5 6">
        <text>[protein]-peptidylproline (omega=180) = [protein]-peptidylproline (omega=0)</text>
        <dbReference type="Rhea" id="RHEA:16237"/>
        <dbReference type="Rhea" id="RHEA-COMP:10747"/>
        <dbReference type="Rhea" id="RHEA-COMP:10748"/>
        <dbReference type="ChEBI" id="CHEBI:83833"/>
        <dbReference type="ChEBI" id="CHEBI:83834"/>
        <dbReference type="EC" id="5.2.1.8"/>
    </reaction>
</comment>
<dbReference type="STRING" id="1799789.AX660_09960"/>
<reference evidence="10" key="1">
    <citation type="submission" date="2016-02" db="EMBL/GenBank/DDBJ databases">
        <authorList>
            <person name="Schultz-Johansen M."/>
            <person name="Glaring M.A."/>
            <person name="Bech P.K."/>
            <person name="Stougaard P."/>
        </authorList>
    </citation>
    <scope>NUCLEOTIDE SEQUENCE [LARGE SCALE GENOMIC DNA]</scope>
    <source>
        <strain evidence="10">S66</strain>
    </source>
</reference>
<keyword evidence="7" id="KW-0732">Signal</keyword>
<dbReference type="PROSITE" id="PS51257">
    <property type="entry name" value="PROKAR_LIPOPROTEIN"/>
    <property type="match status" value="1"/>
</dbReference>
<dbReference type="AlphaFoldDB" id="A0A136A4X6"/>
<dbReference type="SUPFAM" id="SSF54534">
    <property type="entry name" value="FKBP-like"/>
    <property type="match status" value="1"/>
</dbReference>
<evidence type="ECO:0000256" key="5">
    <source>
        <dbReference type="PROSITE-ProRule" id="PRU00277"/>
    </source>
</evidence>
<dbReference type="Gene3D" id="3.10.50.40">
    <property type="match status" value="1"/>
</dbReference>
<evidence type="ECO:0000256" key="2">
    <source>
        <dbReference type="ARBA" id="ARBA00006577"/>
    </source>
</evidence>
<feature type="domain" description="PPIase FKBP-type" evidence="8">
    <location>
        <begin position="77"/>
        <end position="159"/>
    </location>
</feature>
<evidence type="ECO:0000256" key="6">
    <source>
        <dbReference type="RuleBase" id="RU003915"/>
    </source>
</evidence>